<reference evidence="3 4" key="1">
    <citation type="journal article" date="2023" name="Res Sq">
        <title>Genomic and morphological characterization of Knufia obscura isolated from the Mars 2020 spacecraft assembly facility.</title>
        <authorList>
            <person name="Chander A.M."/>
            <person name="Teixeira M.M."/>
            <person name="Singh N.K."/>
            <person name="Williams M.P."/>
            <person name="Parker C.W."/>
            <person name="Leo P."/>
            <person name="Stajich J.E."/>
            <person name="Torok T."/>
            <person name="Tighe S."/>
            <person name="Mason C.E."/>
            <person name="Venkateswaran K."/>
        </authorList>
    </citation>
    <scope>NUCLEOTIDE SEQUENCE [LARGE SCALE GENOMIC DNA]</scope>
    <source>
        <strain evidence="3 4">CCFEE 5817</strain>
    </source>
</reference>
<protein>
    <submittedName>
        <fullName evidence="3">Uncharacterized protein</fullName>
    </submittedName>
</protein>
<dbReference type="EMBL" id="JAVHJV010000010">
    <property type="protein sequence ID" value="KAK5939907.1"/>
    <property type="molecule type" value="Genomic_DNA"/>
</dbReference>
<feature type="region of interest" description="Disordered" evidence="2">
    <location>
        <begin position="38"/>
        <end position="60"/>
    </location>
</feature>
<dbReference type="RefSeq" id="XP_064727997.1">
    <property type="nucleotide sequence ID" value="XM_064876690.1"/>
</dbReference>
<evidence type="ECO:0000256" key="2">
    <source>
        <dbReference type="SAM" id="MobiDB-lite"/>
    </source>
</evidence>
<keyword evidence="1" id="KW-0175">Coiled coil</keyword>
<evidence type="ECO:0000256" key="1">
    <source>
        <dbReference type="SAM" id="Coils"/>
    </source>
</evidence>
<dbReference type="GeneID" id="90001738"/>
<evidence type="ECO:0000313" key="4">
    <source>
        <dbReference type="Proteomes" id="UP001334248"/>
    </source>
</evidence>
<sequence length="353" mass="39424">MSARHVSRSLIEALPLSQPSKYVCRQCRHTLQSAQVVSQQRGYARTRGPSSTPAPTEEVPYAEKVRRKLWKGKPPGPENVDDLYGKGFIDTMREERQKKNLANQKRELADVDRDLREAEADLAAERKKKGVVEVEEEEEVDASWVPLGTEAVANDSEYKGARTWDGLEAVGYKGDWRELRPSDKDEYKPWADTSSPPARSYEELVLLFQRAVNTANGLPNKAVAAGQTDIDTKLDMSTNQSRTKVLKILNHFSRLISYRIPDPLITALAAPGPHGLNVSGFLRAIEENLAPKPANVAERLMGDEVLAAQSNLLVLGRRETPVDKEKELGRWKVIESELRARGLPVLGKAEVQR</sequence>
<evidence type="ECO:0000313" key="3">
    <source>
        <dbReference type="EMBL" id="KAK5939907.1"/>
    </source>
</evidence>
<comment type="caution">
    <text evidence="3">The sequence shown here is derived from an EMBL/GenBank/DDBJ whole genome shotgun (WGS) entry which is preliminary data.</text>
</comment>
<dbReference type="Proteomes" id="UP001334248">
    <property type="component" value="Unassembled WGS sequence"/>
</dbReference>
<feature type="coiled-coil region" evidence="1">
    <location>
        <begin position="94"/>
        <end position="128"/>
    </location>
</feature>
<keyword evidence="4" id="KW-1185">Reference proteome</keyword>
<name>A0ABR0RI35_9EURO</name>
<gene>
    <name evidence="3" type="ORF">PMZ80_008289</name>
</gene>
<proteinExistence type="predicted"/>
<organism evidence="3 4">
    <name type="scientific">Knufia obscura</name>
    <dbReference type="NCBI Taxonomy" id="1635080"/>
    <lineage>
        <taxon>Eukaryota</taxon>
        <taxon>Fungi</taxon>
        <taxon>Dikarya</taxon>
        <taxon>Ascomycota</taxon>
        <taxon>Pezizomycotina</taxon>
        <taxon>Eurotiomycetes</taxon>
        <taxon>Chaetothyriomycetidae</taxon>
        <taxon>Chaetothyriales</taxon>
        <taxon>Trichomeriaceae</taxon>
        <taxon>Knufia</taxon>
    </lineage>
</organism>
<accession>A0ABR0RI35</accession>